<dbReference type="Pfam" id="PF05199">
    <property type="entry name" value="GMC_oxred_C"/>
    <property type="match status" value="1"/>
</dbReference>
<feature type="domain" description="Glucose-methanol-choline oxidoreductase N-terminal" evidence="6">
    <location>
        <begin position="82"/>
        <end position="302"/>
    </location>
</feature>
<comment type="similarity">
    <text evidence="2">Belongs to the GMC oxidoreductase family.</text>
</comment>
<feature type="domain" description="Glucose-methanol-choline oxidoreductase C-terminal" evidence="7">
    <location>
        <begin position="402"/>
        <end position="510"/>
    </location>
</feature>
<keyword evidence="4" id="KW-0274">FAD</keyword>
<dbReference type="InterPro" id="IPR051473">
    <property type="entry name" value="P2Ox-like"/>
</dbReference>
<dbReference type="EMBL" id="CP020474">
    <property type="protein sequence ID" value="ARE82753.1"/>
    <property type="molecule type" value="Genomic_DNA"/>
</dbReference>
<keyword evidence="3" id="KW-0285">Flavoprotein</keyword>
<dbReference type="RefSeq" id="WP_081506778.1">
    <property type="nucleotide sequence ID" value="NZ_CP020474.1"/>
</dbReference>
<evidence type="ECO:0000256" key="3">
    <source>
        <dbReference type="ARBA" id="ARBA00022630"/>
    </source>
</evidence>
<dbReference type="Proteomes" id="UP000192273">
    <property type="component" value="Chromosome"/>
</dbReference>
<evidence type="ECO:0000259" key="7">
    <source>
        <dbReference type="Pfam" id="PF05199"/>
    </source>
</evidence>
<keyword evidence="5 8" id="KW-0560">Oxidoreductase</keyword>
<dbReference type="GO" id="GO:0050660">
    <property type="term" value="F:flavin adenine dinucleotide binding"/>
    <property type="evidence" value="ECO:0007669"/>
    <property type="project" value="InterPro"/>
</dbReference>
<evidence type="ECO:0000256" key="2">
    <source>
        <dbReference type="ARBA" id="ARBA00010790"/>
    </source>
</evidence>
<name>A0A1V0RLT2_9RHOB</name>
<evidence type="ECO:0000256" key="4">
    <source>
        <dbReference type="ARBA" id="ARBA00022827"/>
    </source>
</evidence>
<evidence type="ECO:0000259" key="6">
    <source>
        <dbReference type="Pfam" id="PF00732"/>
    </source>
</evidence>
<dbReference type="AlphaFoldDB" id="A0A1V0RLT2"/>
<dbReference type="SUPFAM" id="SSF51905">
    <property type="entry name" value="FAD/NAD(P)-binding domain"/>
    <property type="match status" value="1"/>
</dbReference>
<comment type="cofactor">
    <cofactor evidence="1">
        <name>FAD</name>
        <dbReference type="ChEBI" id="CHEBI:57692"/>
    </cofactor>
</comment>
<proteinExistence type="inferred from homology"/>
<dbReference type="KEGG" id="rmm:ROSMUCSMR3_01259"/>
<dbReference type="Pfam" id="PF00732">
    <property type="entry name" value="GMC_oxred_N"/>
    <property type="match status" value="1"/>
</dbReference>
<gene>
    <name evidence="8" type="primary">livQ</name>
    <name evidence="8" type="ORF">ROSMUCSMR3_01259</name>
</gene>
<sequence length="525" mass="57206">MTAAIQEGKWDVIVIGTGMGGGLIGRRLAERGLKVLFVEKGPQGHRSERQGLNPEIFDPTARQLRGYWPGPIRAQINGRASEFFGPIGAGVGGSSVFYAATLERPERHDLEATETRPHPTGGWPGGFDAMRDWYAEAETLLHICGDPDPLSPEPVTPLHRPPPLSATDAALMHSLQSEGLHPYRLHSAIRHLADCHECLGVKCPKPCKMDGRSAGVEPALATGNAALLDRCTVRRLCGTAHTVTHIEVTRDGETFTLTAPRIVLAAGALGSPRLLLASASEHWPDGCANGSGLVGRNLMFHLNEIFALWPPRGTPQSGPTKTISLRDFYHRDGQRFGTVQAMGIAAGYGEIVHTLNGMFDRSVLRHIRPLRHLTRLPAALAARILGRAQVFVGLMEDLGYPENRVTYDHRAPDAIDISYTLHPELLSRRRAFRRALRAGLRGHRRLFLTHTPELNFGHPCGTLRYGTDPATSVLDPECRAHGVDNLYVVDASFMPSSMGVNPSLTIAANALRVAEGIAQRRKAEI</sequence>
<protein>
    <submittedName>
        <fullName evidence="8">6'''-hydroxyparomomycin C oxidase</fullName>
        <ecNumber evidence="8">1.1.3.-</ecNumber>
    </submittedName>
</protein>
<dbReference type="InterPro" id="IPR007867">
    <property type="entry name" value="GMC_OxRtase_C"/>
</dbReference>
<dbReference type="GO" id="GO:0016614">
    <property type="term" value="F:oxidoreductase activity, acting on CH-OH group of donors"/>
    <property type="evidence" value="ECO:0007669"/>
    <property type="project" value="InterPro"/>
</dbReference>
<dbReference type="OrthoDB" id="9798604at2"/>
<dbReference type="Gene3D" id="3.50.50.60">
    <property type="entry name" value="FAD/NAD(P)-binding domain"/>
    <property type="match status" value="2"/>
</dbReference>
<evidence type="ECO:0000313" key="9">
    <source>
        <dbReference type="Proteomes" id="UP000192273"/>
    </source>
</evidence>
<accession>A0A1V0RLT2</accession>
<organism evidence="8 9">
    <name type="scientific">Roseovarius mucosus</name>
    <dbReference type="NCBI Taxonomy" id="215743"/>
    <lineage>
        <taxon>Bacteria</taxon>
        <taxon>Pseudomonadati</taxon>
        <taxon>Pseudomonadota</taxon>
        <taxon>Alphaproteobacteria</taxon>
        <taxon>Rhodobacterales</taxon>
        <taxon>Roseobacteraceae</taxon>
        <taxon>Roseovarius</taxon>
    </lineage>
</organism>
<dbReference type="InterPro" id="IPR000172">
    <property type="entry name" value="GMC_OxRdtase_N"/>
</dbReference>
<dbReference type="PANTHER" id="PTHR42784:SF1">
    <property type="entry name" value="PYRANOSE 2-OXIDASE"/>
    <property type="match status" value="1"/>
</dbReference>
<dbReference type="EC" id="1.1.3.-" evidence="8"/>
<evidence type="ECO:0000256" key="1">
    <source>
        <dbReference type="ARBA" id="ARBA00001974"/>
    </source>
</evidence>
<dbReference type="PANTHER" id="PTHR42784">
    <property type="entry name" value="PYRANOSE 2-OXIDASE"/>
    <property type="match status" value="1"/>
</dbReference>
<dbReference type="InterPro" id="IPR036188">
    <property type="entry name" value="FAD/NAD-bd_sf"/>
</dbReference>
<evidence type="ECO:0000256" key="5">
    <source>
        <dbReference type="ARBA" id="ARBA00023002"/>
    </source>
</evidence>
<reference evidence="8 9" key="1">
    <citation type="submission" date="2017-03" db="EMBL/GenBank/DDBJ databases">
        <title>Genome Sequence of Roseovarius mucosus strain SMR3 Isolated from a culture of the Diatom Skeletonema marinoi.</title>
        <authorList>
            <person name="Topel M."/>
            <person name="Pinder M."/>
            <person name="Johansson O.N."/>
            <person name="Kourtchenko O."/>
            <person name="Godhe A."/>
            <person name="Clarke A.K."/>
        </authorList>
    </citation>
    <scope>NUCLEOTIDE SEQUENCE [LARGE SCALE GENOMIC DNA]</scope>
    <source>
        <strain evidence="8 9">SMR3</strain>
    </source>
</reference>
<evidence type="ECO:0000313" key="8">
    <source>
        <dbReference type="EMBL" id="ARE82753.1"/>
    </source>
</evidence>
<keyword evidence="9" id="KW-1185">Reference proteome</keyword>